<reference evidence="7" key="1">
    <citation type="submission" date="2020-04" db="EMBL/GenBank/DDBJ databases">
        <authorList>
            <person name="Alioto T."/>
            <person name="Alioto T."/>
            <person name="Gomez Garrido J."/>
        </authorList>
    </citation>
    <scope>NUCLEOTIDE SEQUENCE</scope>
    <source>
        <strain evidence="7">A484AB</strain>
    </source>
</reference>
<accession>A0A7D9JG10</accession>
<keyword evidence="4" id="KW-0863">Zinc-finger</keyword>
<dbReference type="EMBL" id="CACRXK020015877">
    <property type="protein sequence ID" value="CAB4029002.1"/>
    <property type="molecule type" value="Genomic_DNA"/>
</dbReference>
<dbReference type="SUPFAM" id="SSF57667">
    <property type="entry name" value="beta-beta-alpha zinc fingers"/>
    <property type="match status" value="3"/>
</dbReference>
<dbReference type="Pfam" id="PF00096">
    <property type="entry name" value="zf-C2H2"/>
    <property type="match status" value="3"/>
</dbReference>
<dbReference type="SMART" id="SM00355">
    <property type="entry name" value="ZnF_C2H2"/>
    <property type="match status" value="5"/>
</dbReference>
<dbReference type="Proteomes" id="UP001152795">
    <property type="component" value="Unassembled WGS sequence"/>
</dbReference>
<sequence length="430" mass="48598">HAKRGDGRSDNGKMLIIVMTGGKFKRNIIRKLSGGCICANAHALSSHMNIEANAVSGCSRKIDSMHARAPRARPYTSGFVSLFSLFFLILTRKRRKFYLGPGLKFHPADQCVKFLRNDLLREYRTTVIDGYSLHSKRVFHNGANSCSVAVSKLVKTAINTTITVKLLKSKNHSGQSHAIVYKHGRLTTYFITKVMDLSHFDAFDLGVKAFENNVDVSTFIFQNATSMFINSRMATIGKYRDVRCKPSAFLGFSRIHIFQCTLASSVIGSNLISHKKTHSKETPYACDVCDKRFSRKKYSISAHLSRHKMTHTGVKPFACDVCPKKFHRSDGLAYTKEHIQEKKYQCDVCMKKFSQSRYLALHKRIHTGEKAYECVVCEKRFHQSSGLIAHKRTHTGERPYECDICKKTFSSSSGLARHKKTHGGDKSFEC</sequence>
<evidence type="ECO:0000256" key="5">
    <source>
        <dbReference type="ARBA" id="ARBA00022833"/>
    </source>
</evidence>
<comment type="subcellular location">
    <subcellularLocation>
        <location evidence="1">Nucleus</location>
    </subcellularLocation>
</comment>
<dbReference type="PROSITE" id="PS50157">
    <property type="entry name" value="ZINC_FINGER_C2H2_2"/>
    <property type="match status" value="4"/>
</dbReference>
<evidence type="ECO:0000256" key="2">
    <source>
        <dbReference type="ARBA" id="ARBA00022723"/>
    </source>
</evidence>
<evidence type="ECO:0000256" key="6">
    <source>
        <dbReference type="ARBA" id="ARBA00023242"/>
    </source>
</evidence>
<evidence type="ECO:0000256" key="1">
    <source>
        <dbReference type="ARBA" id="ARBA00004123"/>
    </source>
</evidence>
<evidence type="ECO:0000256" key="3">
    <source>
        <dbReference type="ARBA" id="ARBA00022737"/>
    </source>
</evidence>
<feature type="non-terminal residue" evidence="7">
    <location>
        <position position="1"/>
    </location>
</feature>
<dbReference type="FunFam" id="3.30.160.60:FF:000512">
    <property type="entry name" value="zinc finger protein 197 isoform X1"/>
    <property type="match status" value="1"/>
</dbReference>
<dbReference type="Gene3D" id="3.30.160.60">
    <property type="entry name" value="Classic Zinc Finger"/>
    <property type="match status" value="5"/>
</dbReference>
<dbReference type="FunFam" id="3.30.160.60:FF:001573">
    <property type="entry name" value="Zinc finger protein 407"/>
    <property type="match status" value="1"/>
</dbReference>
<dbReference type="GO" id="GO:0000978">
    <property type="term" value="F:RNA polymerase II cis-regulatory region sequence-specific DNA binding"/>
    <property type="evidence" value="ECO:0007669"/>
    <property type="project" value="TreeGrafter"/>
</dbReference>
<dbReference type="GO" id="GO:0005634">
    <property type="term" value="C:nucleus"/>
    <property type="evidence" value="ECO:0007669"/>
    <property type="project" value="UniProtKB-SubCell"/>
</dbReference>
<dbReference type="InterPro" id="IPR013087">
    <property type="entry name" value="Znf_C2H2_type"/>
</dbReference>
<keyword evidence="2" id="KW-0479">Metal-binding</keyword>
<dbReference type="AlphaFoldDB" id="A0A7D9JG10"/>
<organism evidence="7 8">
    <name type="scientific">Paramuricea clavata</name>
    <name type="common">Red gorgonian</name>
    <name type="synonym">Violescent sea-whip</name>
    <dbReference type="NCBI Taxonomy" id="317549"/>
    <lineage>
        <taxon>Eukaryota</taxon>
        <taxon>Metazoa</taxon>
        <taxon>Cnidaria</taxon>
        <taxon>Anthozoa</taxon>
        <taxon>Octocorallia</taxon>
        <taxon>Malacalcyonacea</taxon>
        <taxon>Plexauridae</taxon>
        <taxon>Paramuricea</taxon>
    </lineage>
</organism>
<dbReference type="PROSITE" id="PS00028">
    <property type="entry name" value="ZINC_FINGER_C2H2_1"/>
    <property type="match status" value="3"/>
</dbReference>
<comment type="caution">
    <text evidence="7">The sequence shown here is derived from an EMBL/GenBank/DDBJ whole genome shotgun (WGS) entry which is preliminary data.</text>
</comment>
<dbReference type="GO" id="GO:0008270">
    <property type="term" value="F:zinc ion binding"/>
    <property type="evidence" value="ECO:0007669"/>
    <property type="project" value="UniProtKB-KW"/>
</dbReference>
<keyword evidence="6" id="KW-0539">Nucleus</keyword>
<protein>
    <submittedName>
        <fullName evidence="7">Zinc finger 271-like</fullName>
    </submittedName>
</protein>
<keyword evidence="8" id="KW-1185">Reference proteome</keyword>
<name>A0A7D9JG10_PARCT</name>
<dbReference type="FunFam" id="3.30.160.60:FF:000557">
    <property type="entry name" value="zinc finger and SCAN domain-containing protein 29"/>
    <property type="match status" value="1"/>
</dbReference>
<keyword evidence="5" id="KW-0862">Zinc</keyword>
<dbReference type="InterPro" id="IPR036236">
    <property type="entry name" value="Znf_C2H2_sf"/>
</dbReference>
<dbReference type="PANTHER" id="PTHR23235">
    <property type="entry name" value="KRUEPPEL-LIKE TRANSCRIPTION FACTOR"/>
    <property type="match status" value="1"/>
</dbReference>
<keyword evidence="3" id="KW-0677">Repeat</keyword>
<evidence type="ECO:0000313" key="8">
    <source>
        <dbReference type="Proteomes" id="UP001152795"/>
    </source>
</evidence>
<feature type="non-terminal residue" evidence="7">
    <location>
        <position position="430"/>
    </location>
</feature>
<dbReference type="OrthoDB" id="8113227at2759"/>
<evidence type="ECO:0000256" key="4">
    <source>
        <dbReference type="ARBA" id="ARBA00022771"/>
    </source>
</evidence>
<dbReference type="PANTHER" id="PTHR23235:SF178">
    <property type="entry name" value="C2H2-TYPE DOMAIN-CONTAINING PROTEIN-RELATED"/>
    <property type="match status" value="1"/>
</dbReference>
<dbReference type="GO" id="GO:0000981">
    <property type="term" value="F:DNA-binding transcription factor activity, RNA polymerase II-specific"/>
    <property type="evidence" value="ECO:0007669"/>
    <property type="project" value="TreeGrafter"/>
</dbReference>
<proteinExistence type="predicted"/>
<gene>
    <name evidence="7" type="ORF">PACLA_8A071895</name>
</gene>
<evidence type="ECO:0000313" key="7">
    <source>
        <dbReference type="EMBL" id="CAB4029002.1"/>
    </source>
</evidence>